<dbReference type="EMBL" id="JAHRHJ020000002">
    <property type="protein sequence ID" value="KAH9325235.1"/>
    <property type="molecule type" value="Genomic_DNA"/>
</dbReference>
<evidence type="ECO:0000313" key="3">
    <source>
        <dbReference type="Proteomes" id="UP000824469"/>
    </source>
</evidence>
<evidence type="ECO:0000256" key="1">
    <source>
        <dbReference type="SAM" id="SignalP"/>
    </source>
</evidence>
<feature type="chain" id="PRO_5041457252" evidence="1">
    <location>
        <begin position="24"/>
        <end position="51"/>
    </location>
</feature>
<name>A0AA38LJS0_TAXCH</name>
<proteinExistence type="predicted"/>
<protein>
    <submittedName>
        <fullName evidence="2">Uncharacterized protein</fullName>
    </submittedName>
</protein>
<comment type="caution">
    <text evidence="2">The sequence shown here is derived from an EMBL/GenBank/DDBJ whole genome shotgun (WGS) entry which is preliminary data.</text>
</comment>
<evidence type="ECO:0000313" key="2">
    <source>
        <dbReference type="EMBL" id="KAH9325235.1"/>
    </source>
</evidence>
<reference evidence="2 3" key="1">
    <citation type="journal article" date="2021" name="Nat. Plants">
        <title>The Taxus genome provides insights into paclitaxel biosynthesis.</title>
        <authorList>
            <person name="Xiong X."/>
            <person name="Gou J."/>
            <person name="Liao Q."/>
            <person name="Li Y."/>
            <person name="Zhou Q."/>
            <person name="Bi G."/>
            <person name="Li C."/>
            <person name="Du R."/>
            <person name="Wang X."/>
            <person name="Sun T."/>
            <person name="Guo L."/>
            <person name="Liang H."/>
            <person name="Lu P."/>
            <person name="Wu Y."/>
            <person name="Zhang Z."/>
            <person name="Ro D.K."/>
            <person name="Shang Y."/>
            <person name="Huang S."/>
            <person name="Yan J."/>
        </authorList>
    </citation>
    <scope>NUCLEOTIDE SEQUENCE [LARGE SCALE GENOMIC DNA]</scope>
    <source>
        <strain evidence="2">Ta-2019</strain>
    </source>
</reference>
<feature type="non-terminal residue" evidence="2">
    <location>
        <position position="51"/>
    </location>
</feature>
<dbReference type="Proteomes" id="UP000824469">
    <property type="component" value="Unassembled WGS sequence"/>
</dbReference>
<feature type="non-terminal residue" evidence="2">
    <location>
        <position position="1"/>
    </location>
</feature>
<dbReference type="AlphaFoldDB" id="A0AA38LJS0"/>
<feature type="signal peptide" evidence="1">
    <location>
        <begin position="1"/>
        <end position="23"/>
    </location>
</feature>
<organism evidence="2 3">
    <name type="scientific">Taxus chinensis</name>
    <name type="common">Chinese yew</name>
    <name type="synonym">Taxus wallichiana var. chinensis</name>
    <dbReference type="NCBI Taxonomy" id="29808"/>
    <lineage>
        <taxon>Eukaryota</taxon>
        <taxon>Viridiplantae</taxon>
        <taxon>Streptophyta</taxon>
        <taxon>Embryophyta</taxon>
        <taxon>Tracheophyta</taxon>
        <taxon>Spermatophyta</taxon>
        <taxon>Pinopsida</taxon>
        <taxon>Pinidae</taxon>
        <taxon>Conifers II</taxon>
        <taxon>Cupressales</taxon>
        <taxon>Taxaceae</taxon>
        <taxon>Taxus</taxon>
    </lineage>
</organism>
<sequence>FSVPVLCCLVCLCLCCLCTVSHACLCIYVIHCCEWNSRWRPDLNNGSGRDC</sequence>
<keyword evidence="1" id="KW-0732">Signal</keyword>
<gene>
    <name evidence="2" type="ORF">KI387_005413</name>
</gene>
<accession>A0AA38LJS0</accession>
<keyword evidence="3" id="KW-1185">Reference proteome</keyword>